<accession>A0ABC9T8W0</accession>
<comment type="caution">
    <text evidence="2">The sequence shown here is derived from an EMBL/GenBank/DDBJ whole genome shotgun (WGS) entry which is preliminary data.</text>
</comment>
<dbReference type="InterPro" id="IPR006037">
    <property type="entry name" value="RCK_C"/>
</dbReference>
<feature type="domain" description="RCK C-terminal" evidence="1">
    <location>
        <begin position="17"/>
        <end position="100"/>
    </location>
</feature>
<sequence>LDRFLEANVALLRSLIETPSTLQILDDTVAGIYEITVRNSRFAGLELKNLPFIDDITVSQIYRNKKFVAPHGDTQIHLGDHLIFSGDKHVIRDIREQVEKLN</sequence>
<dbReference type="PROSITE" id="PS51202">
    <property type="entry name" value="RCK_C"/>
    <property type="match status" value="1"/>
</dbReference>
<name>A0ABC9T8W0_LACPA</name>
<organism evidence="2 3">
    <name type="scientific">Lacticaseibacillus paracasei subsp. paracasei Lpp49</name>
    <dbReference type="NCBI Taxonomy" id="1256213"/>
    <lineage>
        <taxon>Bacteria</taxon>
        <taxon>Bacillati</taxon>
        <taxon>Bacillota</taxon>
        <taxon>Bacilli</taxon>
        <taxon>Lactobacillales</taxon>
        <taxon>Lactobacillaceae</taxon>
        <taxon>Lacticaseibacillus</taxon>
    </lineage>
</organism>
<evidence type="ECO:0000313" key="3">
    <source>
        <dbReference type="Proteomes" id="UP000014310"/>
    </source>
</evidence>
<dbReference type="RefSeq" id="WP_016382911.1">
    <property type="nucleotide sequence ID" value="NZ_ANKJ01000052.1"/>
</dbReference>
<dbReference type="Proteomes" id="UP000014310">
    <property type="component" value="Unassembled WGS sequence"/>
</dbReference>
<dbReference type="Gene3D" id="3.30.70.1450">
    <property type="entry name" value="Regulator of K+ conductance, C-terminal domain"/>
    <property type="match status" value="1"/>
</dbReference>
<protein>
    <submittedName>
        <fullName evidence="2">Kef-type K+ transport system membrane protein</fullName>
    </submittedName>
</protein>
<reference evidence="2 3" key="1">
    <citation type="journal article" date="2013" name="PLoS ONE">
        <title>Lactobacillus paracasei comparative genomics: towards species pan-genome definition and exploitation of diversity.</title>
        <authorList>
            <person name="Smokvina T."/>
            <person name="Wels M."/>
            <person name="Polka J."/>
            <person name="Chervaux C."/>
            <person name="Brisse S."/>
            <person name="Boekhorst J."/>
            <person name="van Hylckama Vlieg J.E."/>
            <person name="Siezen R.J."/>
        </authorList>
    </citation>
    <scope>NUCLEOTIDE SEQUENCE [LARGE SCALE GENOMIC DNA]</scope>
    <source>
        <strain evidence="2 3">Lpp49</strain>
    </source>
</reference>
<dbReference type="InterPro" id="IPR036721">
    <property type="entry name" value="RCK_C_sf"/>
</dbReference>
<dbReference type="Pfam" id="PF02080">
    <property type="entry name" value="TrkA_C"/>
    <property type="match status" value="1"/>
</dbReference>
<proteinExistence type="predicted"/>
<dbReference type="AlphaFoldDB" id="A0ABC9T8W0"/>
<feature type="non-terminal residue" evidence="2">
    <location>
        <position position="1"/>
    </location>
</feature>
<gene>
    <name evidence="2" type="ORF">Lpp49_13418</name>
</gene>
<dbReference type="SUPFAM" id="SSF116726">
    <property type="entry name" value="TrkA C-terminal domain-like"/>
    <property type="match status" value="1"/>
</dbReference>
<evidence type="ECO:0000313" key="2">
    <source>
        <dbReference type="EMBL" id="EPC89441.1"/>
    </source>
</evidence>
<dbReference type="EMBL" id="ANKJ01000052">
    <property type="protein sequence ID" value="EPC89441.1"/>
    <property type="molecule type" value="Genomic_DNA"/>
</dbReference>
<evidence type="ECO:0000259" key="1">
    <source>
        <dbReference type="PROSITE" id="PS51202"/>
    </source>
</evidence>